<comment type="similarity">
    <text evidence="1">Belongs to the protein kinase superfamily. STE Ser/Thr protein kinase family. STE20 subfamily.</text>
</comment>
<keyword evidence="7" id="KW-1185">Reference proteome</keyword>
<evidence type="ECO:0000259" key="5">
    <source>
        <dbReference type="PROSITE" id="PS50011"/>
    </source>
</evidence>
<dbReference type="Pfam" id="PF00069">
    <property type="entry name" value="Pkinase"/>
    <property type="match status" value="1"/>
</dbReference>
<dbReference type="InterPro" id="IPR011009">
    <property type="entry name" value="Kinase-like_dom_sf"/>
</dbReference>
<comment type="caution">
    <text evidence="6">The sequence shown here is derived from an EMBL/GenBank/DDBJ whole genome shotgun (WGS) entry which is preliminary data.</text>
</comment>
<dbReference type="EMBL" id="VYZS01329265">
    <property type="protein sequence ID" value="NXS13319.1"/>
    <property type="molecule type" value="Genomic_DNA"/>
</dbReference>
<dbReference type="PANTHER" id="PTHR45832">
    <property type="entry name" value="SERINE/THREONINE-PROTEIN KINASE SAMKA-RELATED-RELATED"/>
    <property type="match status" value="1"/>
</dbReference>
<keyword evidence="6" id="KW-0418">Kinase</keyword>
<dbReference type="EC" id="2.7.11.1" evidence="2"/>
<dbReference type="PANTHER" id="PTHR45832:SF22">
    <property type="entry name" value="SERINE_THREONINE-PROTEIN KINASE SAMKA-RELATED"/>
    <property type="match status" value="1"/>
</dbReference>
<dbReference type="AlphaFoldDB" id="A0A7L2RVR1"/>
<protein>
    <recommendedName>
        <fullName evidence="2">non-specific serine/threonine protein kinase</fullName>
        <ecNumber evidence="2">2.7.11.1</ecNumber>
    </recommendedName>
</protein>
<feature type="non-terminal residue" evidence="6">
    <location>
        <position position="112"/>
    </location>
</feature>
<keyword evidence="3" id="KW-0547">Nucleotide-binding</keyword>
<name>A0A7L2RVR1_9PASS</name>
<keyword evidence="6" id="KW-0808">Transferase</keyword>
<evidence type="ECO:0000313" key="7">
    <source>
        <dbReference type="Proteomes" id="UP000560066"/>
    </source>
</evidence>
<evidence type="ECO:0000256" key="4">
    <source>
        <dbReference type="ARBA" id="ARBA00022840"/>
    </source>
</evidence>
<dbReference type="GO" id="GO:0004674">
    <property type="term" value="F:protein serine/threonine kinase activity"/>
    <property type="evidence" value="ECO:0007669"/>
    <property type="project" value="UniProtKB-EC"/>
</dbReference>
<dbReference type="Proteomes" id="UP000560066">
    <property type="component" value="Unassembled WGS sequence"/>
</dbReference>
<evidence type="ECO:0000256" key="2">
    <source>
        <dbReference type="ARBA" id="ARBA00012513"/>
    </source>
</evidence>
<feature type="domain" description="Protein kinase" evidence="5">
    <location>
        <begin position="1"/>
        <end position="112"/>
    </location>
</feature>
<evidence type="ECO:0000313" key="6">
    <source>
        <dbReference type="EMBL" id="NXS13319.1"/>
    </source>
</evidence>
<reference evidence="6 7" key="1">
    <citation type="submission" date="2019-09" db="EMBL/GenBank/DDBJ databases">
        <title>Bird 10,000 Genomes (B10K) Project - Family phase.</title>
        <authorList>
            <person name="Zhang G."/>
        </authorList>
    </citation>
    <scope>NUCLEOTIDE SEQUENCE [LARGE SCALE GENOMIC DNA]</scope>
    <source>
        <strain evidence="6">B10K-DU-002-79</strain>
    </source>
</reference>
<dbReference type="SMART" id="SM00220">
    <property type="entry name" value="S_TKc"/>
    <property type="match status" value="1"/>
</dbReference>
<keyword evidence="4" id="KW-0067">ATP-binding</keyword>
<dbReference type="OrthoDB" id="2914378at2759"/>
<evidence type="ECO:0000256" key="3">
    <source>
        <dbReference type="ARBA" id="ARBA00022741"/>
    </source>
</evidence>
<dbReference type="PROSITE" id="PS50011">
    <property type="entry name" value="PROTEIN_KINASE_DOM"/>
    <property type="match status" value="1"/>
</dbReference>
<evidence type="ECO:0000256" key="1">
    <source>
        <dbReference type="ARBA" id="ARBA00008874"/>
    </source>
</evidence>
<dbReference type="InterPro" id="IPR000719">
    <property type="entry name" value="Prot_kinase_dom"/>
</dbReference>
<accession>A0A7L2RVR1</accession>
<dbReference type="InterPro" id="IPR051931">
    <property type="entry name" value="PAK3-like"/>
</dbReference>
<dbReference type="Gene3D" id="1.10.510.10">
    <property type="entry name" value="Transferase(Phosphotransferase) domain 1"/>
    <property type="match status" value="1"/>
</dbReference>
<sequence length="112" mass="12477">ADFGLCARITPEQSKRRSVVGTAHWMAPEYMTKDAYGPKVDIWALGIMVIEMLEGEPPYFQEIPAKALQLIAANGTPELPNPEELSAALQDFLNCCLQPDEDSRWSAEKLLQ</sequence>
<dbReference type="GO" id="GO:0005524">
    <property type="term" value="F:ATP binding"/>
    <property type="evidence" value="ECO:0007669"/>
    <property type="project" value="UniProtKB-KW"/>
</dbReference>
<gene>
    <name evidence="6" type="primary">Pak3_2</name>
    <name evidence="6" type="ORF">NEOCOR_R06041</name>
</gene>
<proteinExistence type="inferred from homology"/>
<organism evidence="6 7">
    <name type="scientific">Neodrepanis coruscans</name>
    <name type="common">wattled asity</name>
    <dbReference type="NCBI Taxonomy" id="254563"/>
    <lineage>
        <taxon>Eukaryota</taxon>
        <taxon>Metazoa</taxon>
        <taxon>Chordata</taxon>
        <taxon>Craniata</taxon>
        <taxon>Vertebrata</taxon>
        <taxon>Euteleostomi</taxon>
        <taxon>Archelosauria</taxon>
        <taxon>Archosauria</taxon>
        <taxon>Dinosauria</taxon>
        <taxon>Saurischia</taxon>
        <taxon>Theropoda</taxon>
        <taxon>Coelurosauria</taxon>
        <taxon>Aves</taxon>
        <taxon>Neognathae</taxon>
        <taxon>Neoaves</taxon>
        <taxon>Telluraves</taxon>
        <taxon>Australaves</taxon>
        <taxon>Passeriformes</taxon>
        <taxon>Philepittidae</taxon>
        <taxon>Neodrepanis</taxon>
    </lineage>
</organism>
<feature type="non-terminal residue" evidence="6">
    <location>
        <position position="1"/>
    </location>
</feature>
<dbReference type="SUPFAM" id="SSF56112">
    <property type="entry name" value="Protein kinase-like (PK-like)"/>
    <property type="match status" value="1"/>
</dbReference>